<dbReference type="EMBL" id="AWSV01000052">
    <property type="protein sequence ID" value="ERI86588.1"/>
    <property type="molecule type" value="Genomic_DNA"/>
</dbReference>
<evidence type="ECO:0000313" key="1">
    <source>
        <dbReference type="EMBL" id="ERI86588.1"/>
    </source>
</evidence>
<comment type="caution">
    <text evidence="1">The sequence shown here is derived from an EMBL/GenBank/DDBJ whole genome shotgun (WGS) entry which is preliminary data.</text>
</comment>
<sequence>MRTTGVLPYHGFKITIYKLNRACRAILHRLLPMPGTSAH</sequence>
<dbReference type="HOGENOM" id="CLU_3305012_0_0_10"/>
<proteinExistence type="predicted"/>
<organism evidence="1 2">
    <name type="scientific">Bacteroides pyogenes F0041</name>
    <dbReference type="NCBI Taxonomy" id="1321819"/>
    <lineage>
        <taxon>Bacteria</taxon>
        <taxon>Pseudomonadati</taxon>
        <taxon>Bacteroidota</taxon>
        <taxon>Bacteroidia</taxon>
        <taxon>Bacteroidales</taxon>
        <taxon>Bacteroidaceae</taxon>
        <taxon>Bacteroides</taxon>
    </lineage>
</organism>
<gene>
    <name evidence="1" type="ORF">HMPREF1981_00819</name>
</gene>
<evidence type="ECO:0000313" key="2">
    <source>
        <dbReference type="Proteomes" id="UP000016496"/>
    </source>
</evidence>
<name>U2CR87_9BACE</name>
<dbReference type="Proteomes" id="UP000016496">
    <property type="component" value="Unassembled WGS sequence"/>
</dbReference>
<protein>
    <submittedName>
        <fullName evidence="1">Uncharacterized protein</fullName>
    </submittedName>
</protein>
<dbReference type="AlphaFoldDB" id="U2CR87"/>
<accession>U2CR87</accession>
<reference evidence="1 2" key="1">
    <citation type="submission" date="2013-08" db="EMBL/GenBank/DDBJ databases">
        <authorList>
            <person name="Weinstock G."/>
            <person name="Sodergren E."/>
            <person name="Wylie T."/>
            <person name="Fulton L."/>
            <person name="Fulton R."/>
            <person name="Fronick C."/>
            <person name="O'Laughlin M."/>
            <person name="Godfrey J."/>
            <person name="Miner T."/>
            <person name="Herter B."/>
            <person name="Appelbaum E."/>
            <person name="Cordes M."/>
            <person name="Lek S."/>
            <person name="Wollam A."/>
            <person name="Pepin K.H."/>
            <person name="Palsikar V.B."/>
            <person name="Mitreva M."/>
            <person name="Wilson R.K."/>
        </authorList>
    </citation>
    <scope>NUCLEOTIDE SEQUENCE [LARGE SCALE GENOMIC DNA]</scope>
    <source>
        <strain evidence="1 2">F0041</strain>
    </source>
</reference>